<dbReference type="Pfam" id="PF09783">
    <property type="entry name" value="Vac_ImportDeg"/>
    <property type="match status" value="1"/>
</dbReference>
<accession>A0A8H7ERK5</accession>
<evidence type="ECO:0008006" key="4">
    <source>
        <dbReference type="Google" id="ProtNLM"/>
    </source>
</evidence>
<dbReference type="InterPro" id="IPR018618">
    <property type="entry name" value="GID4/10-like"/>
</dbReference>
<dbReference type="GO" id="GO:0005773">
    <property type="term" value="C:vacuole"/>
    <property type="evidence" value="ECO:0007669"/>
    <property type="project" value="GOC"/>
</dbReference>
<dbReference type="EMBL" id="JABAYA010000147">
    <property type="protein sequence ID" value="KAF7723550.1"/>
    <property type="molecule type" value="Genomic_DNA"/>
</dbReference>
<name>A0A8H7ERK5_9FUNG</name>
<evidence type="ECO:0000313" key="3">
    <source>
        <dbReference type="Proteomes" id="UP000605846"/>
    </source>
</evidence>
<evidence type="ECO:0000313" key="2">
    <source>
        <dbReference type="EMBL" id="KAF7723550.1"/>
    </source>
</evidence>
<dbReference type="GO" id="GO:0043161">
    <property type="term" value="P:proteasome-mediated ubiquitin-dependent protein catabolic process"/>
    <property type="evidence" value="ECO:0007669"/>
    <property type="project" value="TreeGrafter"/>
</dbReference>
<dbReference type="GO" id="GO:0045721">
    <property type="term" value="P:negative regulation of gluconeogenesis"/>
    <property type="evidence" value="ECO:0007669"/>
    <property type="project" value="TreeGrafter"/>
</dbReference>
<comment type="caution">
    <text evidence="2">The sequence shown here is derived from an EMBL/GenBank/DDBJ whole genome shotgun (WGS) entry which is preliminary data.</text>
</comment>
<proteinExistence type="inferred from homology"/>
<dbReference type="GO" id="GO:0034657">
    <property type="term" value="C:GID complex"/>
    <property type="evidence" value="ECO:0007669"/>
    <property type="project" value="TreeGrafter"/>
</dbReference>
<dbReference type="AlphaFoldDB" id="A0A8H7ERK5"/>
<keyword evidence="3" id="KW-1185">Reference proteome</keyword>
<gene>
    <name evidence="2" type="ORF">EC973_001839</name>
</gene>
<dbReference type="PANTHER" id="PTHR14534:SF3">
    <property type="entry name" value="GID COMPLEX SUBUNIT 4 HOMOLOG"/>
    <property type="match status" value="1"/>
</dbReference>
<organism evidence="2 3">
    <name type="scientific">Apophysomyces ossiformis</name>
    <dbReference type="NCBI Taxonomy" id="679940"/>
    <lineage>
        <taxon>Eukaryota</taxon>
        <taxon>Fungi</taxon>
        <taxon>Fungi incertae sedis</taxon>
        <taxon>Mucoromycota</taxon>
        <taxon>Mucoromycotina</taxon>
        <taxon>Mucoromycetes</taxon>
        <taxon>Mucorales</taxon>
        <taxon>Mucorineae</taxon>
        <taxon>Mucoraceae</taxon>
        <taxon>Apophysomyces</taxon>
    </lineage>
</organism>
<reference evidence="2" key="1">
    <citation type="submission" date="2020-01" db="EMBL/GenBank/DDBJ databases">
        <title>Genome Sequencing of Three Apophysomyces-Like Fungal Strains Confirms a Novel Fungal Genus in the Mucoromycota with divergent Burkholderia-like Endosymbiotic Bacteria.</title>
        <authorList>
            <person name="Stajich J.E."/>
            <person name="Macias A.M."/>
            <person name="Carter-House D."/>
            <person name="Lovett B."/>
            <person name="Kasson L.R."/>
            <person name="Berry K."/>
            <person name="Grigoriev I."/>
            <person name="Chang Y."/>
            <person name="Spatafora J."/>
            <person name="Kasson M.T."/>
        </authorList>
    </citation>
    <scope>NUCLEOTIDE SEQUENCE</scope>
    <source>
        <strain evidence="2">NRRL A-21654</strain>
    </source>
</reference>
<protein>
    <recommendedName>
        <fullName evidence="4">Vacuolar import and degradation protein</fullName>
    </recommendedName>
</protein>
<dbReference type="Proteomes" id="UP000605846">
    <property type="component" value="Unassembled WGS sequence"/>
</dbReference>
<evidence type="ECO:0000256" key="1">
    <source>
        <dbReference type="ARBA" id="ARBA00061469"/>
    </source>
</evidence>
<dbReference type="PANTHER" id="PTHR14534">
    <property type="entry name" value="VACUOLAR IMPORT AND DEGRADATION PROTEIN 24"/>
    <property type="match status" value="1"/>
</dbReference>
<comment type="similarity">
    <text evidence="1">Belongs to the GID4/VID24 family.</text>
</comment>
<dbReference type="GO" id="GO:0007039">
    <property type="term" value="P:protein catabolic process in the vacuole"/>
    <property type="evidence" value="ECO:0007669"/>
    <property type="project" value="TreeGrafter"/>
</dbReference>
<dbReference type="OrthoDB" id="62at2759"/>
<sequence>MPIPASNLALSPTAMEVDAKPSVCPKCSGHGQRCQHVSLSQTQNNGDTADCPMEDVSSDSRTEHTRWRHPMLTYRKDDEPWVDISDRRLPTSRIGALYAGSKFTGVQKCNPKSYEVAVDILHVDLNESVLSGYLNIKGLTSELPELTGNGAMIEVSHRRHISKVKSLVRNTRSSHENGKLSITMTWITGRFPSFKPYINTFNQDDFVYDPINSDYIYMRWKEYFLVPDHHVHTIDGASYAGFYYICYQRSTNEIAGFYYYKNNIEW</sequence>
<dbReference type="GO" id="GO:0006623">
    <property type="term" value="P:protein targeting to vacuole"/>
    <property type="evidence" value="ECO:0007669"/>
    <property type="project" value="TreeGrafter"/>
</dbReference>